<dbReference type="InterPro" id="IPR036217">
    <property type="entry name" value="MethylDNA_cys_MeTrfase_DNAb"/>
</dbReference>
<evidence type="ECO:0000313" key="3">
    <source>
        <dbReference type="EMBL" id="MBB3668300.1"/>
    </source>
</evidence>
<evidence type="ECO:0000259" key="2">
    <source>
        <dbReference type="Pfam" id="PF01035"/>
    </source>
</evidence>
<proteinExistence type="predicted"/>
<gene>
    <name evidence="3" type="ORF">FHX47_001930</name>
</gene>
<dbReference type="AlphaFoldDB" id="A0A7W5XLK3"/>
<dbReference type="Gene3D" id="1.10.10.10">
    <property type="entry name" value="Winged helix-like DNA-binding domain superfamily/Winged helix DNA-binding domain"/>
    <property type="match status" value="1"/>
</dbReference>
<dbReference type="CDD" id="cd06445">
    <property type="entry name" value="ATase"/>
    <property type="match status" value="1"/>
</dbReference>
<evidence type="ECO:0000256" key="1">
    <source>
        <dbReference type="ARBA" id="ARBA00022763"/>
    </source>
</evidence>
<dbReference type="InterPro" id="IPR052520">
    <property type="entry name" value="ATL_DNA_repair"/>
</dbReference>
<feature type="domain" description="Methylated-DNA-[protein]-cysteine S-methyltransferase DNA binding" evidence="2">
    <location>
        <begin position="11"/>
        <end position="84"/>
    </location>
</feature>
<comment type="caution">
    <text evidence="3">The sequence shown here is derived from an EMBL/GenBank/DDBJ whole genome shotgun (WGS) entry which is preliminary data.</text>
</comment>
<evidence type="ECO:0000313" key="4">
    <source>
        <dbReference type="Proteomes" id="UP000547528"/>
    </source>
</evidence>
<sequence>MAPQSQEPTPHERVRDIIAGVPAGRVATYGDVAAIAGLRSPRQVGWILREDGSDLPWHRILRADGTAAPQLRTEQLQLLRTEGVLAQGQKVSLRRYRWDPDG</sequence>
<dbReference type="GO" id="GO:0006281">
    <property type="term" value="P:DNA repair"/>
    <property type="evidence" value="ECO:0007669"/>
    <property type="project" value="InterPro"/>
</dbReference>
<dbReference type="Proteomes" id="UP000547528">
    <property type="component" value="Unassembled WGS sequence"/>
</dbReference>
<organism evidence="3 4">
    <name type="scientific">Garicola koreensis</name>
    <dbReference type="NCBI Taxonomy" id="1262554"/>
    <lineage>
        <taxon>Bacteria</taxon>
        <taxon>Bacillati</taxon>
        <taxon>Actinomycetota</taxon>
        <taxon>Actinomycetes</taxon>
        <taxon>Micrococcales</taxon>
        <taxon>Micrococcaceae</taxon>
        <taxon>Garicola</taxon>
    </lineage>
</organism>
<dbReference type="SUPFAM" id="SSF46767">
    <property type="entry name" value="Methylated DNA-protein cysteine methyltransferase, C-terminal domain"/>
    <property type="match status" value="1"/>
</dbReference>
<keyword evidence="1" id="KW-0227">DNA damage</keyword>
<accession>A0A7W5XLK3</accession>
<name>A0A7W5XLK3_9MICC</name>
<dbReference type="EMBL" id="JACIBT010000013">
    <property type="protein sequence ID" value="MBB3668300.1"/>
    <property type="molecule type" value="Genomic_DNA"/>
</dbReference>
<dbReference type="PANTHER" id="PTHR42942">
    <property type="entry name" value="6-O-METHYLGUANINE DNA METHYLTRANSFERASE"/>
    <property type="match status" value="1"/>
</dbReference>
<protein>
    <submittedName>
        <fullName evidence="3">Alkylated DNA nucleotide flippase Atl1</fullName>
    </submittedName>
</protein>
<dbReference type="RefSeq" id="WP_183358713.1">
    <property type="nucleotide sequence ID" value="NZ_BAABKR010000001.1"/>
</dbReference>
<dbReference type="Pfam" id="PF01035">
    <property type="entry name" value="DNA_binding_1"/>
    <property type="match status" value="1"/>
</dbReference>
<reference evidence="3 4" key="1">
    <citation type="submission" date="2020-08" db="EMBL/GenBank/DDBJ databases">
        <title>Sequencing the genomes of 1000 actinobacteria strains.</title>
        <authorList>
            <person name="Klenk H.-P."/>
        </authorList>
    </citation>
    <scope>NUCLEOTIDE SEQUENCE [LARGE SCALE GENOMIC DNA]</scope>
    <source>
        <strain evidence="3 4">DSM 28238</strain>
    </source>
</reference>
<dbReference type="PANTHER" id="PTHR42942:SF1">
    <property type="entry name" value="ALKYLTRANSFERASE-LIKE PROTEIN 1"/>
    <property type="match status" value="1"/>
</dbReference>
<dbReference type="InterPro" id="IPR036388">
    <property type="entry name" value="WH-like_DNA-bd_sf"/>
</dbReference>
<dbReference type="GO" id="GO:0003824">
    <property type="term" value="F:catalytic activity"/>
    <property type="evidence" value="ECO:0007669"/>
    <property type="project" value="InterPro"/>
</dbReference>
<dbReference type="InterPro" id="IPR014048">
    <property type="entry name" value="MethylDNA_cys_MeTrfase_DNA-bd"/>
</dbReference>
<keyword evidence="4" id="KW-1185">Reference proteome</keyword>